<dbReference type="Pfam" id="PF00534">
    <property type="entry name" value="Glycos_transf_1"/>
    <property type="match status" value="1"/>
</dbReference>
<dbReference type="InterPro" id="IPR001296">
    <property type="entry name" value="Glyco_trans_1"/>
</dbReference>
<feature type="domain" description="Glycosyl transferase family 1" evidence="2">
    <location>
        <begin position="222"/>
        <end position="372"/>
    </location>
</feature>
<comment type="caution">
    <text evidence="4">The sequence shown here is derived from an EMBL/GenBank/DDBJ whole genome shotgun (WGS) entry which is preliminary data.</text>
</comment>
<dbReference type="Gene3D" id="3.40.50.2000">
    <property type="entry name" value="Glycogen Phosphorylase B"/>
    <property type="match status" value="2"/>
</dbReference>
<name>M5S2K7_9BACT</name>
<dbReference type="EC" id="2.4.-.-" evidence="4"/>
<keyword evidence="1 4" id="KW-0808">Transferase</keyword>
<evidence type="ECO:0000313" key="4">
    <source>
        <dbReference type="EMBL" id="EMI21862.1"/>
    </source>
</evidence>
<dbReference type="Pfam" id="PF13439">
    <property type="entry name" value="Glyco_transf_4"/>
    <property type="match status" value="1"/>
</dbReference>
<evidence type="ECO:0000259" key="3">
    <source>
        <dbReference type="Pfam" id="PF13439"/>
    </source>
</evidence>
<dbReference type="AlphaFoldDB" id="M5S2K7"/>
<keyword evidence="4" id="KW-0328">Glycosyltransferase</keyword>
<evidence type="ECO:0000313" key="5">
    <source>
        <dbReference type="Proteomes" id="UP000011991"/>
    </source>
</evidence>
<feature type="domain" description="Glycosyltransferase subfamily 4-like N-terminal" evidence="3">
    <location>
        <begin position="19"/>
        <end position="203"/>
    </location>
</feature>
<reference evidence="4 5" key="1">
    <citation type="journal article" date="2013" name="Mar. Genomics">
        <title>Expression of sulfatases in Rhodopirellula baltica and the diversity of sulfatases in the genus Rhodopirellula.</title>
        <authorList>
            <person name="Wegner C.E."/>
            <person name="Richter-Heitmann T."/>
            <person name="Klindworth A."/>
            <person name="Klockow C."/>
            <person name="Richter M."/>
            <person name="Achstetter T."/>
            <person name="Glockner F.O."/>
            <person name="Harder J."/>
        </authorList>
    </citation>
    <scope>NUCLEOTIDE SEQUENCE [LARGE SCALE GENOMIC DNA]</scope>
    <source>
        <strain evidence="4 5">SM1</strain>
    </source>
</reference>
<dbReference type="OrthoDB" id="9787617at2"/>
<dbReference type="RefSeq" id="WP_008692746.1">
    <property type="nucleotide sequence ID" value="NZ_ANOG01000182.1"/>
</dbReference>
<dbReference type="GO" id="GO:0009103">
    <property type="term" value="P:lipopolysaccharide biosynthetic process"/>
    <property type="evidence" value="ECO:0007669"/>
    <property type="project" value="TreeGrafter"/>
</dbReference>
<proteinExistence type="predicted"/>
<accession>M5S2K7</accession>
<dbReference type="PANTHER" id="PTHR46401">
    <property type="entry name" value="GLYCOSYLTRANSFERASE WBBK-RELATED"/>
    <property type="match status" value="1"/>
</dbReference>
<dbReference type="InterPro" id="IPR028098">
    <property type="entry name" value="Glyco_trans_4-like_N"/>
</dbReference>
<keyword evidence="5" id="KW-1185">Reference proteome</keyword>
<dbReference type="GO" id="GO:0016757">
    <property type="term" value="F:glycosyltransferase activity"/>
    <property type="evidence" value="ECO:0007669"/>
    <property type="project" value="UniProtKB-KW"/>
</dbReference>
<gene>
    <name evidence="4" type="ORF">RMSM_01207</name>
</gene>
<dbReference type="CDD" id="cd03801">
    <property type="entry name" value="GT4_PimA-like"/>
    <property type="match status" value="1"/>
</dbReference>
<dbReference type="PANTHER" id="PTHR46401:SF2">
    <property type="entry name" value="GLYCOSYLTRANSFERASE WBBK-RELATED"/>
    <property type="match status" value="1"/>
</dbReference>
<evidence type="ECO:0000259" key="2">
    <source>
        <dbReference type="Pfam" id="PF00534"/>
    </source>
</evidence>
<organism evidence="4 5">
    <name type="scientific">Rhodopirellula maiorica SM1</name>
    <dbReference type="NCBI Taxonomy" id="1265738"/>
    <lineage>
        <taxon>Bacteria</taxon>
        <taxon>Pseudomonadati</taxon>
        <taxon>Planctomycetota</taxon>
        <taxon>Planctomycetia</taxon>
        <taxon>Pirellulales</taxon>
        <taxon>Pirellulaceae</taxon>
        <taxon>Novipirellula</taxon>
    </lineage>
</organism>
<dbReference type="PATRIC" id="fig|1265738.3.peg.1204"/>
<dbReference type="EMBL" id="ANOG01000182">
    <property type="protein sequence ID" value="EMI21862.1"/>
    <property type="molecule type" value="Genomic_DNA"/>
</dbReference>
<dbReference type="SUPFAM" id="SSF53756">
    <property type="entry name" value="UDP-Glycosyltransferase/glycogen phosphorylase"/>
    <property type="match status" value="1"/>
</dbReference>
<protein>
    <submittedName>
        <fullName evidence="4">Glycosyl transferase, group 1 domain protein</fullName>
        <ecNumber evidence="4">2.4.-.-</ecNumber>
    </submittedName>
</protein>
<dbReference type="Proteomes" id="UP000011991">
    <property type="component" value="Unassembled WGS sequence"/>
</dbReference>
<evidence type="ECO:0000256" key="1">
    <source>
        <dbReference type="ARBA" id="ARBA00022679"/>
    </source>
</evidence>
<sequence length="402" mass="44951">MPPSHILVACHAWYDDMTGGAFRLASEFAIDLAHRGHIVSYVCCAAPGKEDLPSQEMCKGVRVHRYRPAKPNTNRLRRLNHHVQHTRQLVTQIDETTPISAISSHSPLQGLGAAKAISHQNNIFINYTVHSPFDDEILSNVEGPIGLATRFAAWMAGRVDRRNCVLADRVQTDSNYTLSRFIDKYGEVAKSKGVVAPGWVETETFQPVPDRGVMRSHIGADWQTDDPIFFTLRRLERRMGLDTLIEACALLREKKCRFHVLIGGSGPLQSELQSQIDALELSDCVRLLGRLPEEHLHLAYAAADCFVLPTRALECFGLIVLEAFACNTPVIASNAAAIPELATQQGNGWMFPPGDTHELADRMERFLTGEMLPCNNLRELALNYDRQRIISRWIELLGSDHK</sequence>